<dbReference type="Proteomes" id="UP001054837">
    <property type="component" value="Unassembled WGS sequence"/>
</dbReference>
<evidence type="ECO:0000313" key="1">
    <source>
        <dbReference type="EMBL" id="GIY80066.1"/>
    </source>
</evidence>
<keyword evidence="2" id="KW-1185">Reference proteome</keyword>
<accession>A0AAV4WC44</accession>
<dbReference type="AlphaFoldDB" id="A0AAV4WC44"/>
<evidence type="ECO:0000313" key="2">
    <source>
        <dbReference type="Proteomes" id="UP001054837"/>
    </source>
</evidence>
<organism evidence="1 2">
    <name type="scientific">Caerostris darwini</name>
    <dbReference type="NCBI Taxonomy" id="1538125"/>
    <lineage>
        <taxon>Eukaryota</taxon>
        <taxon>Metazoa</taxon>
        <taxon>Ecdysozoa</taxon>
        <taxon>Arthropoda</taxon>
        <taxon>Chelicerata</taxon>
        <taxon>Arachnida</taxon>
        <taxon>Araneae</taxon>
        <taxon>Araneomorphae</taxon>
        <taxon>Entelegynae</taxon>
        <taxon>Araneoidea</taxon>
        <taxon>Araneidae</taxon>
        <taxon>Caerostris</taxon>
    </lineage>
</organism>
<name>A0AAV4WC44_9ARAC</name>
<sequence>MSLSLNVMEAFSSKTERKRNCATAKPLTSCRIWNDNNTTRPVICQTGDALSAPTLLLEQSPLWTLEKTFFFLLLLPRSPWRRVISALGKTPGLSKLPSAPGRCSGGDDRYIRKEVK</sequence>
<reference evidence="1 2" key="1">
    <citation type="submission" date="2021-06" db="EMBL/GenBank/DDBJ databases">
        <title>Caerostris darwini draft genome.</title>
        <authorList>
            <person name="Kono N."/>
            <person name="Arakawa K."/>
        </authorList>
    </citation>
    <scope>NUCLEOTIDE SEQUENCE [LARGE SCALE GENOMIC DNA]</scope>
</reference>
<gene>
    <name evidence="1" type="ORF">CDAR_241651</name>
</gene>
<proteinExistence type="predicted"/>
<comment type="caution">
    <text evidence="1">The sequence shown here is derived from an EMBL/GenBank/DDBJ whole genome shotgun (WGS) entry which is preliminary data.</text>
</comment>
<protein>
    <submittedName>
        <fullName evidence="1">Uncharacterized protein</fullName>
    </submittedName>
</protein>
<dbReference type="EMBL" id="BPLQ01014471">
    <property type="protein sequence ID" value="GIY80066.1"/>
    <property type="molecule type" value="Genomic_DNA"/>
</dbReference>